<feature type="binding site" evidence="14">
    <location>
        <position position="113"/>
    </location>
    <ligand>
        <name>L-threonine</name>
        <dbReference type="ChEBI" id="CHEBI:57926"/>
    </ligand>
</feature>
<feature type="binding site" evidence="14">
    <location>
        <position position="133"/>
    </location>
    <ligand>
        <name>L-threonine</name>
        <dbReference type="ChEBI" id="CHEBI:57926"/>
    </ligand>
</feature>
<dbReference type="SUPFAM" id="SSF55821">
    <property type="entry name" value="YrdC/RibB"/>
    <property type="match status" value="1"/>
</dbReference>
<evidence type="ECO:0000256" key="5">
    <source>
        <dbReference type="ARBA" id="ARBA00022490"/>
    </source>
</evidence>
<feature type="domain" description="YrdC-like" evidence="15">
    <location>
        <begin position="5"/>
        <end position="192"/>
    </location>
</feature>
<feature type="binding site" evidence="14">
    <location>
        <position position="135"/>
    </location>
    <ligand>
        <name>ATP</name>
        <dbReference type="ChEBI" id="CHEBI:30616"/>
    </ligand>
</feature>
<feature type="binding site" evidence="14">
    <location>
        <position position="59"/>
    </location>
    <ligand>
        <name>ATP</name>
        <dbReference type="ChEBI" id="CHEBI:30616"/>
    </ligand>
</feature>
<evidence type="ECO:0000256" key="1">
    <source>
        <dbReference type="ARBA" id="ARBA00004496"/>
    </source>
</evidence>
<dbReference type="InterPro" id="IPR050156">
    <property type="entry name" value="TC-AMP_synthase_SUA5"/>
</dbReference>
<dbReference type="GO" id="GO:0000049">
    <property type="term" value="F:tRNA binding"/>
    <property type="evidence" value="ECO:0007669"/>
    <property type="project" value="TreeGrafter"/>
</dbReference>
<dbReference type="EMBL" id="PIYS01000018">
    <property type="protein sequence ID" value="PKF71096.1"/>
    <property type="molecule type" value="Genomic_DNA"/>
</dbReference>
<keyword evidence="6 13" id="KW-0808">Transferase</keyword>
<dbReference type="GO" id="GO:0008033">
    <property type="term" value="P:tRNA processing"/>
    <property type="evidence" value="ECO:0007669"/>
    <property type="project" value="UniProtKB-KW"/>
</dbReference>
<gene>
    <name evidence="16" type="ORF">CW360_11365</name>
</gene>
<protein>
    <recommendedName>
        <fullName evidence="4 13">Threonylcarbamoyl-AMP synthase</fullName>
        <shortName evidence="13">TC-AMP synthase</shortName>
        <ecNumber evidence="3 13">2.7.7.87</ecNumber>
    </recommendedName>
    <alternativeName>
        <fullName evidence="11 13">L-threonylcarbamoyladenylate synthase</fullName>
    </alternativeName>
</protein>
<dbReference type="GO" id="GO:0005737">
    <property type="term" value="C:cytoplasm"/>
    <property type="evidence" value="ECO:0007669"/>
    <property type="project" value="UniProtKB-SubCell"/>
</dbReference>
<feature type="binding site" evidence="14">
    <location>
        <position position="188"/>
    </location>
    <ligand>
        <name>ATP</name>
        <dbReference type="ChEBI" id="CHEBI:30616"/>
    </ligand>
</feature>
<comment type="subcellular location">
    <subcellularLocation>
        <location evidence="1 13">Cytoplasm</location>
    </subcellularLocation>
</comment>
<dbReference type="PIRSF" id="PIRSF004930">
    <property type="entry name" value="Tln_factor_SUA5"/>
    <property type="match status" value="1"/>
</dbReference>
<evidence type="ECO:0000313" key="16">
    <source>
        <dbReference type="EMBL" id="PKF71096.1"/>
    </source>
</evidence>
<keyword evidence="9 13" id="KW-0547">Nucleotide-binding</keyword>
<dbReference type="InterPro" id="IPR006070">
    <property type="entry name" value="Sua5-like_dom"/>
</dbReference>
<reference evidence="17" key="1">
    <citation type="submission" date="2017-12" db="EMBL/GenBank/DDBJ databases">
        <authorList>
            <person name="Yu X.-Y."/>
        </authorList>
    </citation>
    <scope>NUCLEOTIDE SEQUENCE [LARGE SCALE GENOMIC DNA]</scope>
    <source>
        <strain evidence="17">ZYSR67-Z</strain>
    </source>
</reference>
<dbReference type="PANTHER" id="PTHR17490">
    <property type="entry name" value="SUA5"/>
    <property type="match status" value="1"/>
</dbReference>
<accession>A0A2I0CPM0</accession>
<dbReference type="InterPro" id="IPR017945">
    <property type="entry name" value="DHBP_synth_RibB-like_a/b_dom"/>
</dbReference>
<dbReference type="Proteomes" id="UP000242861">
    <property type="component" value="Unassembled WGS sequence"/>
</dbReference>
<dbReference type="PANTHER" id="PTHR17490:SF16">
    <property type="entry name" value="THREONYLCARBAMOYL-AMP SYNTHASE"/>
    <property type="match status" value="1"/>
</dbReference>
<feature type="binding site" evidence="14">
    <location>
        <position position="173"/>
    </location>
    <ligand>
        <name>L-threonine</name>
        <dbReference type="ChEBI" id="CHEBI:57926"/>
    </ligand>
</feature>
<dbReference type="GO" id="GO:0005524">
    <property type="term" value="F:ATP binding"/>
    <property type="evidence" value="ECO:0007669"/>
    <property type="project" value="UniProtKB-UniRule"/>
</dbReference>
<evidence type="ECO:0000256" key="10">
    <source>
        <dbReference type="ARBA" id="ARBA00022840"/>
    </source>
</evidence>
<evidence type="ECO:0000256" key="2">
    <source>
        <dbReference type="ARBA" id="ARBA00007663"/>
    </source>
</evidence>
<dbReference type="PROSITE" id="PS51163">
    <property type="entry name" value="YRDC"/>
    <property type="match status" value="1"/>
</dbReference>
<dbReference type="InterPro" id="IPR005145">
    <property type="entry name" value="Sua5_C"/>
</dbReference>
<comment type="function">
    <text evidence="13">Required for the formation of a threonylcarbamoyl group on adenosine at position 37 (t(6)A37) in tRNAs that read codons beginning with adenine.</text>
</comment>
<evidence type="ECO:0000256" key="7">
    <source>
        <dbReference type="ARBA" id="ARBA00022694"/>
    </source>
</evidence>
<comment type="catalytic activity">
    <reaction evidence="12 13">
        <text>L-threonine + hydrogencarbonate + ATP = L-threonylcarbamoyladenylate + diphosphate + H2O</text>
        <dbReference type="Rhea" id="RHEA:36407"/>
        <dbReference type="ChEBI" id="CHEBI:15377"/>
        <dbReference type="ChEBI" id="CHEBI:17544"/>
        <dbReference type="ChEBI" id="CHEBI:30616"/>
        <dbReference type="ChEBI" id="CHEBI:33019"/>
        <dbReference type="ChEBI" id="CHEBI:57926"/>
        <dbReference type="ChEBI" id="CHEBI:73682"/>
        <dbReference type="EC" id="2.7.7.87"/>
    </reaction>
</comment>
<evidence type="ECO:0000256" key="6">
    <source>
        <dbReference type="ARBA" id="ARBA00022679"/>
    </source>
</evidence>
<dbReference type="Gene3D" id="3.90.870.10">
    <property type="entry name" value="DHBP synthase"/>
    <property type="match status" value="1"/>
</dbReference>
<dbReference type="InterPro" id="IPR010923">
    <property type="entry name" value="T(6)A37_SUA5"/>
</dbReference>
<feature type="binding site" evidence="14">
    <location>
        <position position="143"/>
    </location>
    <ligand>
        <name>ATP</name>
        <dbReference type="ChEBI" id="CHEBI:30616"/>
    </ligand>
</feature>
<dbReference type="Pfam" id="PF03481">
    <property type="entry name" value="Sua5_C"/>
    <property type="match status" value="1"/>
</dbReference>
<feature type="binding site" evidence="14">
    <location>
        <position position="50"/>
    </location>
    <ligand>
        <name>ATP</name>
        <dbReference type="ChEBI" id="CHEBI:30616"/>
    </ligand>
</feature>
<evidence type="ECO:0000256" key="11">
    <source>
        <dbReference type="ARBA" id="ARBA00029774"/>
    </source>
</evidence>
<evidence type="ECO:0000256" key="8">
    <source>
        <dbReference type="ARBA" id="ARBA00022695"/>
    </source>
</evidence>
<evidence type="ECO:0000256" key="14">
    <source>
        <dbReference type="PIRSR" id="PIRSR004930-1"/>
    </source>
</evidence>
<organism evidence="16 17">
    <name type="scientific">Pseudomonas fluvialis</name>
    <dbReference type="NCBI Taxonomy" id="1793966"/>
    <lineage>
        <taxon>Bacteria</taxon>
        <taxon>Pseudomonadati</taxon>
        <taxon>Pseudomonadota</taxon>
        <taxon>Gammaproteobacteria</taxon>
        <taxon>Pseudomonadales</taxon>
        <taxon>Pseudomonadaceae</taxon>
        <taxon>Pseudomonas</taxon>
    </lineage>
</organism>
<evidence type="ECO:0000313" key="17">
    <source>
        <dbReference type="Proteomes" id="UP000242861"/>
    </source>
</evidence>
<dbReference type="GO" id="GO:0003725">
    <property type="term" value="F:double-stranded RNA binding"/>
    <property type="evidence" value="ECO:0007669"/>
    <property type="project" value="UniProtKB-UniRule"/>
</dbReference>
<dbReference type="AlphaFoldDB" id="A0A2I0CPM0"/>
<evidence type="ECO:0000256" key="9">
    <source>
        <dbReference type="ARBA" id="ARBA00022741"/>
    </source>
</evidence>
<dbReference type="GO" id="GO:0006450">
    <property type="term" value="P:regulation of translational fidelity"/>
    <property type="evidence" value="ECO:0007669"/>
    <property type="project" value="TreeGrafter"/>
</dbReference>
<evidence type="ECO:0000256" key="4">
    <source>
        <dbReference type="ARBA" id="ARBA00015492"/>
    </source>
</evidence>
<dbReference type="InterPro" id="IPR038385">
    <property type="entry name" value="Sua5/YwlC_C"/>
</dbReference>
<dbReference type="RefSeq" id="WP_101193768.1">
    <property type="nucleotide sequence ID" value="NZ_PIYS01000018.1"/>
</dbReference>
<evidence type="ECO:0000256" key="12">
    <source>
        <dbReference type="ARBA" id="ARBA00048366"/>
    </source>
</evidence>
<keyword evidence="7 13" id="KW-0819">tRNA processing</keyword>
<evidence type="ECO:0000256" key="13">
    <source>
        <dbReference type="PIRNR" id="PIRNR004930"/>
    </source>
</evidence>
<dbReference type="EC" id="2.7.7.87" evidence="3 13"/>
<dbReference type="NCBIfam" id="TIGR00057">
    <property type="entry name" value="L-threonylcarbamoyladenylate synthase"/>
    <property type="match status" value="1"/>
</dbReference>
<feature type="binding site" evidence="14">
    <location>
        <position position="223"/>
    </location>
    <ligand>
        <name>ATP</name>
        <dbReference type="ChEBI" id="CHEBI:30616"/>
    </ligand>
</feature>
<dbReference type="GO" id="GO:0061710">
    <property type="term" value="F:L-threonylcarbamoyladenylate synthase"/>
    <property type="evidence" value="ECO:0007669"/>
    <property type="project" value="UniProtKB-EC"/>
</dbReference>
<dbReference type="FunFam" id="3.90.870.10:FF:000009">
    <property type="entry name" value="Threonylcarbamoyl-AMP synthase, putative"/>
    <property type="match status" value="1"/>
</dbReference>
<evidence type="ECO:0000256" key="3">
    <source>
        <dbReference type="ARBA" id="ARBA00012584"/>
    </source>
</evidence>
<dbReference type="Gene3D" id="3.40.50.11030">
    <property type="entry name" value="Threonylcarbamoyl-AMP synthase, C-terminal domain"/>
    <property type="match status" value="1"/>
</dbReference>
<comment type="caution">
    <text evidence="16">The sequence shown here is derived from an EMBL/GenBank/DDBJ whole genome shotgun (WGS) entry which is preliminary data.</text>
</comment>
<feature type="binding site" evidence="14">
    <location>
        <position position="27"/>
    </location>
    <ligand>
        <name>L-threonine</name>
        <dbReference type="ChEBI" id="CHEBI:57926"/>
    </ligand>
</feature>
<comment type="similarity">
    <text evidence="2 13">Belongs to the SUA5 family.</text>
</comment>
<keyword evidence="5 13" id="KW-0963">Cytoplasm</keyword>
<feature type="binding site" evidence="14">
    <location>
        <position position="54"/>
    </location>
    <ligand>
        <name>ATP</name>
        <dbReference type="ChEBI" id="CHEBI:30616"/>
    </ligand>
</feature>
<proteinExistence type="inferred from homology"/>
<keyword evidence="8 13" id="KW-0548">Nucleotidyltransferase</keyword>
<name>A0A2I0CPM0_9PSED</name>
<sequence length="318" mass="33750">MPQLTTDLDLACARLRAGELLALPTETVYGLAADARNEAAVAKVYALKGRPPSNPLIVHLADASQATQWAQDISAQAQRLMEAFWPGPLTLVLPARPEVSRLVTAGQDSVALRVPAHPLAQRLLQQFGDGLVAPSANRYMSISPSCAEHVAQQFADSDLLILDGGPCQVGLESTIVSLLPGQPACLLRAGMLGPSTLQAVLEEPLQLGAAGELRVPGQHHRHYAPATPSLSFSQPPAQALADPACAWLWCGQAQPSAGPAIDLGNEPQAYARQLYAALYRLDRLGAQRLLIQLPPAGEAWQAVHDRLARAAQPLPDSD</sequence>
<evidence type="ECO:0000259" key="15">
    <source>
        <dbReference type="PROSITE" id="PS51163"/>
    </source>
</evidence>
<keyword evidence="10 13" id="KW-0067">ATP-binding</keyword>
<dbReference type="Pfam" id="PF01300">
    <property type="entry name" value="Sua5_yciO_yrdC"/>
    <property type="match status" value="1"/>
</dbReference>